<dbReference type="InterPro" id="IPR038108">
    <property type="entry name" value="RPN13_DEUBAD_sf"/>
</dbReference>
<dbReference type="InterPro" id="IPR044868">
    <property type="entry name" value="Rpn13/ADRM1_Pru"/>
</dbReference>
<accession>A0A0H2S525</accession>
<dbReference type="OrthoDB" id="340431at2759"/>
<dbReference type="InterPro" id="IPR044867">
    <property type="entry name" value="DEUBAD_dom"/>
</dbReference>
<protein>
    <submittedName>
        <fullName evidence="9">Adhesion regulating molecule</fullName>
    </submittedName>
</protein>
<dbReference type="PANTHER" id="PTHR12225">
    <property type="entry name" value="ADHESION REGULATING MOLECULE 1 110 KDA CELL MEMBRANE GLYCOPROTEIN"/>
    <property type="match status" value="1"/>
</dbReference>
<evidence type="ECO:0000256" key="6">
    <source>
        <dbReference type="SAM" id="MobiDB-lite"/>
    </source>
</evidence>
<sequence length="295" mass="32071">MSEPILAFKAGKATRREGTNTVEPSATKGAIILQNEDGLLHFKWKNRESGEVEEDLILFPQDASFTKVSQVTGGRIYVLKFNSSNQRHFDASAARDEEFASQINVLLEDPDRVLVWGESNVASTSAQVIQPTEASSSSAVGTIPPGPASAEQIAHLSEILRNMTAQQTQNRPTVSLRDVLTRENVAPLFTTHPELIPALFPHLPPDLPIPPSPEALQRVVNSPQFQEAVRSFDQALHTGLLGGLVRSLGLPEDAGTGVEPFLRAVQNQAEREGSGSSSSSTNQPHERDQDHMETD</sequence>
<dbReference type="AlphaFoldDB" id="A0A0H2S525"/>
<organism evidence="9 10">
    <name type="scientific">Schizopora paradoxa</name>
    <dbReference type="NCBI Taxonomy" id="27342"/>
    <lineage>
        <taxon>Eukaryota</taxon>
        <taxon>Fungi</taxon>
        <taxon>Dikarya</taxon>
        <taxon>Basidiomycota</taxon>
        <taxon>Agaricomycotina</taxon>
        <taxon>Agaricomycetes</taxon>
        <taxon>Hymenochaetales</taxon>
        <taxon>Schizoporaceae</taxon>
        <taxon>Schizopora</taxon>
    </lineage>
</organism>
<dbReference type="InterPro" id="IPR038633">
    <property type="entry name" value="Rpn13/ADRM1_Pru_sf"/>
</dbReference>
<dbReference type="STRING" id="27342.A0A0H2S525"/>
<dbReference type="InParanoid" id="A0A0H2S525"/>
<evidence type="ECO:0000259" key="7">
    <source>
        <dbReference type="PROSITE" id="PS51916"/>
    </source>
</evidence>
<feature type="domain" description="Pru" evidence="8">
    <location>
        <begin position="1"/>
        <end position="110"/>
    </location>
</feature>
<name>A0A0H2S525_9AGAM</name>
<dbReference type="PROSITE" id="PS51917">
    <property type="entry name" value="PRU"/>
    <property type="match status" value="1"/>
</dbReference>
<dbReference type="GO" id="GO:0061133">
    <property type="term" value="F:endopeptidase activator activity"/>
    <property type="evidence" value="ECO:0007669"/>
    <property type="project" value="TreeGrafter"/>
</dbReference>
<evidence type="ECO:0000256" key="1">
    <source>
        <dbReference type="ARBA" id="ARBA00004123"/>
    </source>
</evidence>
<proteinExistence type="predicted"/>
<evidence type="ECO:0000256" key="3">
    <source>
        <dbReference type="ARBA" id="ARBA00022490"/>
    </source>
</evidence>
<dbReference type="GO" id="GO:0070628">
    <property type="term" value="F:proteasome binding"/>
    <property type="evidence" value="ECO:0007669"/>
    <property type="project" value="TreeGrafter"/>
</dbReference>
<evidence type="ECO:0000259" key="8">
    <source>
        <dbReference type="PROSITE" id="PS51917"/>
    </source>
</evidence>
<gene>
    <name evidence="9" type="ORF">SCHPADRAFT_913954</name>
</gene>
<dbReference type="Gene3D" id="2.30.29.70">
    <property type="entry name" value="Proteasomal ubiquitin receptor Rpn13/ADRM1"/>
    <property type="match status" value="1"/>
</dbReference>
<keyword evidence="5" id="KW-0539">Nucleus</keyword>
<dbReference type="Gene3D" id="1.10.2020.20">
    <property type="match status" value="1"/>
</dbReference>
<evidence type="ECO:0000256" key="2">
    <source>
        <dbReference type="ARBA" id="ARBA00004496"/>
    </source>
</evidence>
<dbReference type="EMBL" id="KQ085912">
    <property type="protein sequence ID" value="KLO16778.1"/>
    <property type="molecule type" value="Genomic_DNA"/>
</dbReference>
<dbReference type="GO" id="GO:0005737">
    <property type="term" value="C:cytoplasm"/>
    <property type="evidence" value="ECO:0007669"/>
    <property type="project" value="UniProtKB-SubCell"/>
</dbReference>
<evidence type="ECO:0000256" key="5">
    <source>
        <dbReference type="ARBA" id="ARBA00023242"/>
    </source>
</evidence>
<reference evidence="9 10" key="1">
    <citation type="submission" date="2015-04" db="EMBL/GenBank/DDBJ databases">
        <title>Complete genome sequence of Schizopora paradoxa KUC8140, a cosmopolitan wood degrader in East Asia.</title>
        <authorList>
            <consortium name="DOE Joint Genome Institute"/>
            <person name="Min B."/>
            <person name="Park H."/>
            <person name="Jang Y."/>
            <person name="Kim J.-J."/>
            <person name="Kim K.H."/>
            <person name="Pangilinan J."/>
            <person name="Lipzen A."/>
            <person name="Riley R."/>
            <person name="Grigoriev I.V."/>
            <person name="Spatafora J.W."/>
            <person name="Choi I.-G."/>
        </authorList>
    </citation>
    <scope>NUCLEOTIDE SEQUENCE [LARGE SCALE GENOMIC DNA]</scope>
    <source>
        <strain evidence="9 10">KUC8140</strain>
    </source>
</reference>
<dbReference type="InterPro" id="IPR032368">
    <property type="entry name" value="RPN13_DEUBAD"/>
</dbReference>
<dbReference type="FunCoup" id="A0A0H2S525">
    <property type="interactions" value="100"/>
</dbReference>
<dbReference type="CDD" id="cd13314">
    <property type="entry name" value="PH_Rpn13"/>
    <property type="match status" value="1"/>
</dbReference>
<dbReference type="Pfam" id="PF16550">
    <property type="entry name" value="RPN13_C"/>
    <property type="match status" value="1"/>
</dbReference>
<keyword evidence="10" id="KW-1185">Reference proteome</keyword>
<keyword evidence="4" id="KW-0647">Proteasome</keyword>
<dbReference type="GO" id="GO:0005634">
    <property type="term" value="C:nucleus"/>
    <property type="evidence" value="ECO:0007669"/>
    <property type="project" value="UniProtKB-SubCell"/>
</dbReference>
<dbReference type="InterPro" id="IPR006773">
    <property type="entry name" value="Rpn13/ADRM1"/>
</dbReference>
<dbReference type="PROSITE" id="PS51916">
    <property type="entry name" value="DEUBAD"/>
    <property type="match status" value="1"/>
</dbReference>
<evidence type="ECO:0000313" key="10">
    <source>
        <dbReference type="Proteomes" id="UP000053477"/>
    </source>
</evidence>
<dbReference type="Pfam" id="PF04683">
    <property type="entry name" value="Rpn13_ADRM1_Pru"/>
    <property type="match status" value="1"/>
</dbReference>
<feature type="region of interest" description="Disordered" evidence="6">
    <location>
        <begin position="255"/>
        <end position="295"/>
    </location>
</feature>
<dbReference type="Proteomes" id="UP000053477">
    <property type="component" value="Unassembled WGS sequence"/>
</dbReference>
<dbReference type="GO" id="GO:0008541">
    <property type="term" value="C:proteasome regulatory particle, lid subcomplex"/>
    <property type="evidence" value="ECO:0007669"/>
    <property type="project" value="TreeGrafter"/>
</dbReference>
<feature type="compositionally biased region" description="Basic and acidic residues" evidence="6">
    <location>
        <begin position="284"/>
        <end position="295"/>
    </location>
</feature>
<comment type="subcellular location">
    <subcellularLocation>
        <location evidence="2">Cytoplasm</location>
    </subcellularLocation>
    <subcellularLocation>
        <location evidence="1">Nucleus</location>
    </subcellularLocation>
</comment>
<evidence type="ECO:0000313" key="9">
    <source>
        <dbReference type="EMBL" id="KLO16778.1"/>
    </source>
</evidence>
<evidence type="ECO:0000256" key="4">
    <source>
        <dbReference type="ARBA" id="ARBA00022942"/>
    </source>
</evidence>
<keyword evidence="3" id="KW-0963">Cytoplasm</keyword>
<dbReference type="PANTHER" id="PTHR12225:SF0">
    <property type="entry name" value="PROTEASOMAL UBIQUITIN RECEPTOR ADRM1"/>
    <property type="match status" value="1"/>
</dbReference>
<feature type="domain" description="DEUBAD" evidence="7">
    <location>
        <begin position="167"/>
        <end position="275"/>
    </location>
</feature>